<name>A0A653DT79_CALMS</name>
<evidence type="ECO:0000256" key="7">
    <source>
        <dbReference type="SAM" id="SignalP"/>
    </source>
</evidence>
<keyword evidence="2 6" id="KW-0812">Transmembrane</keyword>
<keyword evidence="6" id="KW-0472">Membrane</keyword>
<evidence type="ECO:0000313" key="8">
    <source>
        <dbReference type="EMBL" id="VEN63453.1"/>
    </source>
</evidence>
<sequence>MARFILGCYDICVFLLLFLRISAVASSSDYNFYDSGALHHVSEHSLTIELLDDRIPHSNQKRDLDHSNAALTEVKNDTATSSIPKKKLGKMDKNPYPTNVTKSSIMADKPTKMRDDKVDIVTPLVHNMENPGPVKNESIPSINLPRFPSDIDTPEGGKKFNETLKNHNITTTKTNNISFYSSKISNDPKLGRSYWVDMENRSDVKVSKLLSESHRRAATVKLSFEFPFYGHLIKNVTIATGGFLYTGDYVHSWLAATQYIAPLMANFDTSISNTSFIKYLDNGTSFTVEWERVTLQDKPDHEFTFQSTLFKNGDIVFVYKEVPIFVEDIAEIHHPVKVGLSDAYIMDQEVLFTRRKTIFEYDRVNINKTEIRNWTSVYLAALPTCLSSNDCVSCVTKNIGYPCSWCPSANKCSHGFDRHRQEWLSKDCRSTAFTNASFCRSPGGGAKYSRASYNSSGALPDDDSAYEEEGGGPRNALLSRLQRQDKVGTSSIVAVLFLVGTVFGMVVWVFYAYRNPHTFSGQILIRYRPSQWSWRRGEARYTAATIHM</sequence>
<feature type="signal peptide" evidence="7">
    <location>
        <begin position="1"/>
        <end position="26"/>
    </location>
</feature>
<dbReference type="Proteomes" id="UP000410492">
    <property type="component" value="Unassembled WGS sequence"/>
</dbReference>
<dbReference type="GO" id="GO:0016020">
    <property type="term" value="C:membrane"/>
    <property type="evidence" value="ECO:0007669"/>
    <property type="project" value="UniProtKB-SubCell"/>
</dbReference>
<feature type="chain" id="PRO_5025066919" description="PSI domain-containing protein" evidence="7">
    <location>
        <begin position="27"/>
        <end position="548"/>
    </location>
</feature>
<feature type="region of interest" description="Disordered" evidence="5">
    <location>
        <begin position="77"/>
        <end position="103"/>
    </location>
</feature>
<comment type="subcellular location">
    <subcellularLocation>
        <location evidence="1">Membrane</location>
        <topology evidence="1">Single-pass type I membrane protein</topology>
    </subcellularLocation>
</comment>
<keyword evidence="4 6" id="KW-1133">Transmembrane helix</keyword>
<dbReference type="OrthoDB" id="6285106at2759"/>
<feature type="transmembrane region" description="Helical" evidence="6">
    <location>
        <begin position="492"/>
        <end position="513"/>
    </location>
</feature>
<dbReference type="EMBL" id="CAACVG010014642">
    <property type="protein sequence ID" value="VEN63453.1"/>
    <property type="molecule type" value="Genomic_DNA"/>
</dbReference>
<keyword evidence="3 7" id="KW-0732">Signal</keyword>
<reference evidence="8 9" key="1">
    <citation type="submission" date="2019-01" db="EMBL/GenBank/DDBJ databases">
        <authorList>
            <person name="Sayadi A."/>
        </authorList>
    </citation>
    <scope>NUCLEOTIDE SEQUENCE [LARGE SCALE GENOMIC DNA]</scope>
</reference>
<gene>
    <name evidence="8" type="ORF">CALMAC_LOCUS20268</name>
</gene>
<protein>
    <recommendedName>
        <fullName evidence="10">PSI domain-containing protein</fullName>
    </recommendedName>
</protein>
<dbReference type="InterPro" id="IPR031152">
    <property type="entry name" value="PLXDC"/>
</dbReference>
<organism evidence="8 9">
    <name type="scientific">Callosobruchus maculatus</name>
    <name type="common">Southern cowpea weevil</name>
    <name type="synonym">Pulse bruchid</name>
    <dbReference type="NCBI Taxonomy" id="64391"/>
    <lineage>
        <taxon>Eukaryota</taxon>
        <taxon>Metazoa</taxon>
        <taxon>Ecdysozoa</taxon>
        <taxon>Arthropoda</taxon>
        <taxon>Hexapoda</taxon>
        <taxon>Insecta</taxon>
        <taxon>Pterygota</taxon>
        <taxon>Neoptera</taxon>
        <taxon>Endopterygota</taxon>
        <taxon>Coleoptera</taxon>
        <taxon>Polyphaga</taxon>
        <taxon>Cucujiformia</taxon>
        <taxon>Chrysomeloidea</taxon>
        <taxon>Chrysomelidae</taxon>
        <taxon>Bruchinae</taxon>
        <taxon>Bruchini</taxon>
        <taxon>Callosobruchus</taxon>
    </lineage>
</organism>
<evidence type="ECO:0000256" key="5">
    <source>
        <dbReference type="SAM" id="MobiDB-lite"/>
    </source>
</evidence>
<dbReference type="AlphaFoldDB" id="A0A653DT79"/>
<keyword evidence="9" id="KW-1185">Reference proteome</keyword>
<accession>A0A653DT79</accession>
<evidence type="ECO:0000256" key="6">
    <source>
        <dbReference type="SAM" id="Phobius"/>
    </source>
</evidence>
<evidence type="ECO:0000256" key="3">
    <source>
        <dbReference type="ARBA" id="ARBA00022729"/>
    </source>
</evidence>
<proteinExistence type="predicted"/>
<evidence type="ECO:0000256" key="1">
    <source>
        <dbReference type="ARBA" id="ARBA00004479"/>
    </source>
</evidence>
<feature type="region of interest" description="Disordered" evidence="5">
    <location>
        <begin position="126"/>
        <end position="148"/>
    </location>
</feature>
<evidence type="ECO:0000256" key="2">
    <source>
        <dbReference type="ARBA" id="ARBA00022692"/>
    </source>
</evidence>
<dbReference type="PANTHER" id="PTHR13055">
    <property type="entry name" value="TUMOR ENDOTHELIAL MARKER 7 RELATED"/>
    <property type="match status" value="1"/>
</dbReference>
<evidence type="ECO:0008006" key="10">
    <source>
        <dbReference type="Google" id="ProtNLM"/>
    </source>
</evidence>
<dbReference type="PANTHER" id="PTHR13055:SF12">
    <property type="entry name" value="LD40707P"/>
    <property type="match status" value="1"/>
</dbReference>
<evidence type="ECO:0000313" key="9">
    <source>
        <dbReference type="Proteomes" id="UP000410492"/>
    </source>
</evidence>
<evidence type="ECO:0000256" key="4">
    <source>
        <dbReference type="ARBA" id="ARBA00022989"/>
    </source>
</evidence>